<name>A0A0G9H8Q3_9GAMM</name>
<accession>A0A0G9H8Q3</accession>
<dbReference type="RefSeq" id="WP_046971438.1">
    <property type="nucleotide sequence ID" value="NZ_JPLA01000022.1"/>
</dbReference>
<proteinExistence type="predicted"/>
<evidence type="ECO:0000259" key="1">
    <source>
        <dbReference type="Pfam" id="PF18276"/>
    </source>
</evidence>
<evidence type="ECO:0000313" key="2">
    <source>
        <dbReference type="EMBL" id="KLD64097.1"/>
    </source>
</evidence>
<sequence length="186" mass="20958">MLNRERYLPFEGAGVISALSLKLLGQPPSFDYDTMADVVLTVRYTARPDGDRAEAEMSATQWLKTHAARVFSMRQEFGAEWAGFKRPRSEGDGPAVLKFSLTPDQFPFRMEAVTDKPKRLHLFFSGNADGDVELRRNGTKLGKTALVNEMTFASNDLQVSGEYELQFDSNILEDLWLVVDWQAEDA</sequence>
<feature type="domain" description="Tc toxin complex TcA C-terminal TcB-binding" evidence="1">
    <location>
        <begin position="3"/>
        <end position="46"/>
    </location>
</feature>
<dbReference type="OrthoDB" id="5927612at2"/>
<comment type="caution">
    <text evidence="2">The sequence shown here is derived from an EMBL/GenBank/DDBJ whole genome shotgun (WGS) entry which is preliminary data.</text>
</comment>
<dbReference type="STRING" id="1440762.Y882_08420"/>
<protein>
    <recommendedName>
        <fullName evidence="1">Tc toxin complex TcA C-terminal TcB-binding domain-containing protein</fullName>
    </recommendedName>
</protein>
<organism evidence="2 3">
    <name type="scientific">Dyella japonica DSM 16301</name>
    <dbReference type="NCBI Taxonomy" id="1440762"/>
    <lineage>
        <taxon>Bacteria</taxon>
        <taxon>Pseudomonadati</taxon>
        <taxon>Pseudomonadota</taxon>
        <taxon>Gammaproteobacteria</taxon>
        <taxon>Lysobacterales</taxon>
        <taxon>Rhodanobacteraceae</taxon>
        <taxon>Dyella</taxon>
    </lineage>
</organism>
<dbReference type="PATRIC" id="fig|1440762.4.peg.1185"/>
<reference evidence="2 3" key="1">
    <citation type="journal article" date="2015" name="Antonie Van Leeuwenhoek">
        <title>A phylogenomic and molecular marker based taxonomic framework for the order Xanthomonadales: proposal to transfer the families Algiphilaceae and Solimonadaceae to the order Nevskiales ord. nov. and to create a new family within the order Xanthomonadales, the family Rhodanobacteraceae fam. nov., containing the genus Rhodanobacter and its closest relatives.</title>
        <authorList>
            <person name="Naushad S."/>
            <person name="Adeolu M."/>
            <person name="Wong S."/>
            <person name="Sohail M."/>
            <person name="Schellhorn H.E."/>
            <person name="Gupta R.S."/>
        </authorList>
    </citation>
    <scope>NUCLEOTIDE SEQUENCE [LARGE SCALE GENOMIC DNA]</scope>
    <source>
        <strain evidence="2 3">DSM 16301</strain>
    </source>
</reference>
<dbReference type="AlphaFoldDB" id="A0A0G9H8Q3"/>
<dbReference type="EMBL" id="JPLA01000022">
    <property type="protein sequence ID" value="KLD64097.1"/>
    <property type="molecule type" value="Genomic_DNA"/>
</dbReference>
<evidence type="ECO:0000313" key="3">
    <source>
        <dbReference type="Proteomes" id="UP000035481"/>
    </source>
</evidence>
<gene>
    <name evidence="2" type="ORF">Y882_08420</name>
</gene>
<dbReference type="Pfam" id="PF18276">
    <property type="entry name" value="TcA_TcB_BD"/>
    <property type="match status" value="1"/>
</dbReference>
<dbReference type="Proteomes" id="UP000035481">
    <property type="component" value="Unassembled WGS sequence"/>
</dbReference>
<dbReference type="InterPro" id="IPR040840">
    <property type="entry name" value="TcA_TcB_BD"/>
</dbReference>